<dbReference type="InterPro" id="IPR007197">
    <property type="entry name" value="rSAM"/>
</dbReference>
<keyword evidence="3 8" id="KW-0479">Metal-binding</keyword>
<evidence type="ECO:0000256" key="6">
    <source>
        <dbReference type="ARBA" id="ARBA00023014"/>
    </source>
</evidence>
<keyword evidence="4 8" id="KW-0460">Magnesium</keyword>
<feature type="binding site" evidence="8">
    <location>
        <position position="41"/>
    </location>
    <ligand>
        <name>substrate</name>
    </ligand>
</feature>
<evidence type="ECO:0000256" key="5">
    <source>
        <dbReference type="ARBA" id="ARBA00023004"/>
    </source>
</evidence>
<evidence type="ECO:0000256" key="2">
    <source>
        <dbReference type="ARBA" id="ARBA00022691"/>
    </source>
</evidence>
<comment type="cofactor">
    <cofactor evidence="8">
        <name>[4Fe-4S] cluster</name>
        <dbReference type="ChEBI" id="CHEBI:49883"/>
    </cofactor>
    <text evidence="8">Binds 1 [4Fe-4S] cluster. The cluster is coordinated with 3 cysteines and an exchangeable S-adenosyl-L-methionine.</text>
</comment>
<feature type="binding site" evidence="8">
    <location>
        <position position="86"/>
    </location>
    <ligand>
        <name>substrate</name>
    </ligand>
</feature>
<keyword evidence="1 8" id="KW-0004">4Fe-4S</keyword>
<dbReference type="RefSeq" id="WP_229581130.1">
    <property type="nucleotide sequence ID" value="NZ_BMXF01000004.1"/>
</dbReference>
<dbReference type="AlphaFoldDB" id="A0A8J3D9D7"/>
<feature type="binding site" evidence="8">
    <location>
        <position position="49"/>
    </location>
    <ligand>
        <name>[4Fe-4S] cluster</name>
        <dbReference type="ChEBI" id="CHEBI:49883"/>
        <note>4Fe-4S-S-AdoMet</note>
    </ligand>
</feature>
<keyword evidence="11" id="KW-1185">Reference proteome</keyword>
<feature type="binding site" evidence="8">
    <location>
        <position position="52"/>
    </location>
    <ligand>
        <name>[4Fe-4S] cluster</name>
        <dbReference type="ChEBI" id="CHEBI:49883"/>
        <note>4Fe-4S-S-AdoMet</note>
    </ligand>
</feature>
<dbReference type="GO" id="GO:0000287">
    <property type="term" value="F:magnesium ion binding"/>
    <property type="evidence" value="ECO:0007669"/>
    <property type="project" value="UniProtKB-UniRule"/>
</dbReference>
<protein>
    <recommendedName>
        <fullName evidence="8">7-carboxy-7-deazaguanine synthase</fullName>
        <shortName evidence="8">CDG synthase</shortName>
        <ecNumber evidence="8">4.3.99.3</ecNumber>
    </recommendedName>
    <alternativeName>
        <fullName evidence="8">Queuosine biosynthesis protein QueE</fullName>
    </alternativeName>
</protein>
<dbReference type="EC" id="4.3.99.3" evidence="8"/>
<dbReference type="InterPro" id="IPR058240">
    <property type="entry name" value="rSAM_sf"/>
</dbReference>
<keyword evidence="8" id="KW-0671">Queuosine biosynthesis</keyword>
<feature type="domain" description="Radical SAM core" evidence="9">
    <location>
        <begin position="32"/>
        <end position="212"/>
    </location>
</feature>
<feature type="binding site" evidence="8">
    <location>
        <position position="212"/>
    </location>
    <ligand>
        <name>substrate</name>
    </ligand>
</feature>
<comment type="subunit">
    <text evidence="8">Homodimer.</text>
</comment>
<sequence length="212" mass="23479">MNRETDQSTVVTSTIPLPIMEAFYTLQGEGAHSGKAAYFIRLGGCDVGCVWCDVKESWDAQAHPKTAIAEIVKGAMGHPGRLAVITGGEPLMYDMGELTSALQEAGFQTNIETSGAYPLSGSWDWICFSPKKFKTPHPSIYPAADELKAIIFNKSDFAFAEAHAAQVGPHCKLLLQPEWSRHEQMLPLIIDYIKDNPRWQISLQTHKFMNIP</sequence>
<comment type="function">
    <text evidence="8">Catalyzes the complex heterocyclic radical-mediated conversion of 6-carboxy-5,6,7,8-tetrahydropterin (CPH4) to 7-carboxy-7-deazaguanine (CDG), a step common to the biosynthetic pathways of all 7-deazapurine-containing compounds.</text>
</comment>
<keyword evidence="7 8" id="KW-0456">Lyase</keyword>
<feature type="binding site" evidence="8">
    <location>
        <begin position="51"/>
        <end position="53"/>
    </location>
    <ligand>
        <name>S-adenosyl-L-methionine</name>
        <dbReference type="ChEBI" id="CHEBI:59789"/>
    </ligand>
</feature>
<dbReference type="SUPFAM" id="SSF102114">
    <property type="entry name" value="Radical SAM enzymes"/>
    <property type="match status" value="1"/>
</dbReference>
<evidence type="ECO:0000256" key="8">
    <source>
        <dbReference type="HAMAP-Rule" id="MF_00917"/>
    </source>
</evidence>
<dbReference type="EMBL" id="BMXF01000004">
    <property type="protein sequence ID" value="GHB79273.1"/>
    <property type="molecule type" value="Genomic_DNA"/>
</dbReference>
<dbReference type="Proteomes" id="UP000598271">
    <property type="component" value="Unassembled WGS sequence"/>
</dbReference>
<dbReference type="Gene3D" id="3.20.20.70">
    <property type="entry name" value="Aldolase class I"/>
    <property type="match status" value="1"/>
</dbReference>
<dbReference type="InterPro" id="IPR024924">
    <property type="entry name" value="7-CO-7-deazaguanine_synth-like"/>
</dbReference>
<keyword evidence="2 8" id="KW-0949">S-adenosyl-L-methionine</keyword>
<feature type="binding site" evidence="8">
    <location>
        <begin position="129"/>
        <end position="131"/>
    </location>
    <ligand>
        <name>S-adenosyl-L-methionine</name>
        <dbReference type="ChEBI" id="CHEBI:59789"/>
    </ligand>
</feature>
<comment type="caution">
    <text evidence="10">The sequence shown here is derived from an EMBL/GenBank/DDBJ whole genome shotgun (WGS) entry which is preliminary data.</text>
</comment>
<dbReference type="UniPathway" id="UPA00391"/>
<proteinExistence type="inferred from homology"/>
<evidence type="ECO:0000256" key="1">
    <source>
        <dbReference type="ARBA" id="ARBA00022485"/>
    </source>
</evidence>
<comment type="pathway">
    <text evidence="8">Purine metabolism; 7-cyano-7-deazaguanine biosynthesis.</text>
</comment>
<comment type="caution">
    <text evidence="8">Lacks conserved residue(s) required for the propagation of feature annotation.</text>
</comment>
<dbReference type="PIRSF" id="PIRSF000370">
    <property type="entry name" value="QueE"/>
    <property type="match status" value="1"/>
</dbReference>
<gene>
    <name evidence="8 10" type="primary">queE</name>
    <name evidence="10" type="ORF">GCM10007390_36570</name>
</gene>
<dbReference type="GO" id="GO:0051539">
    <property type="term" value="F:4 iron, 4 sulfur cluster binding"/>
    <property type="evidence" value="ECO:0007669"/>
    <property type="project" value="UniProtKB-UniRule"/>
</dbReference>
<dbReference type="InterPro" id="IPR013785">
    <property type="entry name" value="Aldolase_TIM"/>
</dbReference>
<keyword evidence="5 8" id="KW-0408">Iron</keyword>
<accession>A0A8J3D9D7</accession>
<evidence type="ECO:0000256" key="4">
    <source>
        <dbReference type="ARBA" id="ARBA00022842"/>
    </source>
</evidence>
<evidence type="ECO:0000313" key="11">
    <source>
        <dbReference type="Proteomes" id="UP000598271"/>
    </source>
</evidence>
<dbReference type="GO" id="GO:1904047">
    <property type="term" value="F:S-adenosyl-L-methionine binding"/>
    <property type="evidence" value="ECO:0007669"/>
    <property type="project" value="UniProtKB-UniRule"/>
</dbReference>
<evidence type="ECO:0000313" key="10">
    <source>
        <dbReference type="EMBL" id="GHB79273.1"/>
    </source>
</evidence>
<feature type="binding site" evidence="8">
    <location>
        <position position="45"/>
    </location>
    <ligand>
        <name>[4Fe-4S] cluster</name>
        <dbReference type="ChEBI" id="CHEBI:49883"/>
        <note>4Fe-4S-S-AdoMet</note>
    </ligand>
</feature>
<dbReference type="PANTHER" id="PTHR42836:SF1">
    <property type="entry name" value="7-CARBOXY-7-DEAZAGUANINE SYNTHASE"/>
    <property type="match status" value="1"/>
</dbReference>
<dbReference type="Pfam" id="PF04055">
    <property type="entry name" value="Radical_SAM"/>
    <property type="match status" value="1"/>
</dbReference>
<evidence type="ECO:0000256" key="3">
    <source>
        <dbReference type="ARBA" id="ARBA00022723"/>
    </source>
</evidence>
<comment type="similarity">
    <text evidence="8">Belongs to the radical SAM superfamily. 7-carboxy-7-deazaguanine synthase family.</text>
</comment>
<dbReference type="HAMAP" id="MF_00917">
    <property type="entry name" value="QueE"/>
    <property type="match status" value="1"/>
</dbReference>
<comment type="cofactor">
    <cofactor evidence="8">
        <name>S-adenosyl-L-methionine</name>
        <dbReference type="ChEBI" id="CHEBI:59789"/>
    </cofactor>
    <text evidence="8">Binds 1 S-adenosyl-L-methionine per subunit.</text>
</comment>
<comment type="catalytic activity">
    <reaction evidence="8">
        <text>6-carboxy-5,6,7,8-tetrahydropterin + H(+) = 7-carboxy-7-carbaguanine + NH4(+)</text>
        <dbReference type="Rhea" id="RHEA:27974"/>
        <dbReference type="ChEBI" id="CHEBI:15378"/>
        <dbReference type="ChEBI" id="CHEBI:28938"/>
        <dbReference type="ChEBI" id="CHEBI:61032"/>
        <dbReference type="ChEBI" id="CHEBI:61036"/>
        <dbReference type="EC" id="4.3.99.3"/>
    </reaction>
</comment>
<dbReference type="GO" id="GO:0016840">
    <property type="term" value="F:carbon-nitrogen lyase activity"/>
    <property type="evidence" value="ECO:0007669"/>
    <property type="project" value="UniProtKB-UniRule"/>
</dbReference>
<keyword evidence="6 8" id="KW-0411">Iron-sulfur</keyword>
<name>A0A8J3D9D7_9BACT</name>
<comment type="cofactor">
    <cofactor evidence="8">
        <name>Mg(2+)</name>
        <dbReference type="ChEBI" id="CHEBI:18420"/>
    </cofactor>
</comment>
<feature type="binding site" evidence="8">
    <location>
        <position position="88"/>
    </location>
    <ligand>
        <name>S-adenosyl-L-methionine</name>
        <dbReference type="ChEBI" id="CHEBI:59789"/>
    </ligand>
</feature>
<reference evidence="10 11" key="1">
    <citation type="journal article" date="2014" name="Int. J. Syst. Evol. Microbiol.">
        <title>Complete genome sequence of Corynebacterium casei LMG S-19264T (=DSM 44701T), isolated from a smear-ripened cheese.</title>
        <authorList>
            <consortium name="US DOE Joint Genome Institute (JGI-PGF)"/>
            <person name="Walter F."/>
            <person name="Albersmeier A."/>
            <person name="Kalinowski J."/>
            <person name="Ruckert C."/>
        </authorList>
    </citation>
    <scope>NUCLEOTIDE SEQUENCE [LARGE SCALE GENOMIC DNA]</scope>
    <source>
        <strain evidence="10 11">KCTC 12866</strain>
    </source>
</reference>
<evidence type="ECO:0000259" key="9">
    <source>
        <dbReference type="PROSITE" id="PS51918"/>
    </source>
</evidence>
<dbReference type="GO" id="GO:0008616">
    <property type="term" value="P:tRNA queuosine(34) biosynthetic process"/>
    <property type="evidence" value="ECO:0007669"/>
    <property type="project" value="UniProtKB-UniRule"/>
</dbReference>
<dbReference type="PANTHER" id="PTHR42836">
    <property type="entry name" value="7-CARBOXY-7-DEAZAGUANINE SYNTHASE"/>
    <property type="match status" value="1"/>
</dbReference>
<dbReference type="PROSITE" id="PS51918">
    <property type="entry name" value="RADICAL_SAM"/>
    <property type="match status" value="1"/>
</dbReference>
<evidence type="ECO:0000256" key="7">
    <source>
        <dbReference type="ARBA" id="ARBA00023239"/>
    </source>
</evidence>
<feature type="binding site" evidence="8">
    <location>
        <begin position="26"/>
        <end position="28"/>
    </location>
    <ligand>
        <name>substrate</name>
    </ligand>
</feature>
<organism evidence="10 11">
    <name type="scientific">Persicitalea jodogahamensis</name>
    <dbReference type="NCBI Taxonomy" id="402147"/>
    <lineage>
        <taxon>Bacteria</taxon>
        <taxon>Pseudomonadati</taxon>
        <taxon>Bacteroidota</taxon>
        <taxon>Cytophagia</taxon>
        <taxon>Cytophagales</taxon>
        <taxon>Spirosomataceae</taxon>
        <taxon>Persicitalea</taxon>
    </lineage>
</organism>
<dbReference type="SFLD" id="SFLDS00029">
    <property type="entry name" value="Radical_SAM"/>
    <property type="match status" value="1"/>
</dbReference>